<feature type="domain" description="Response regulatory" evidence="4">
    <location>
        <begin position="2"/>
        <end position="121"/>
    </location>
</feature>
<gene>
    <name evidence="6" type="ORF">H8S57_05730</name>
</gene>
<dbReference type="Pfam" id="PF00072">
    <property type="entry name" value="Response_reg"/>
    <property type="match status" value="1"/>
</dbReference>
<proteinExistence type="predicted"/>
<organism evidence="6 7">
    <name type="scientific">Lawsonibacter hominis</name>
    <dbReference type="NCBI Taxonomy" id="2763053"/>
    <lineage>
        <taxon>Bacteria</taxon>
        <taxon>Bacillati</taxon>
        <taxon>Bacillota</taxon>
        <taxon>Clostridia</taxon>
        <taxon>Eubacteriales</taxon>
        <taxon>Oscillospiraceae</taxon>
        <taxon>Lawsonibacter</taxon>
    </lineage>
</organism>
<sequence length="240" mass="27542">MHIAVCDDSAFDRELIVELLHIYFAQKPFQYKLAQYNSGINLVCDVEDGCWFDIIFLDIYMNGLLGIDAAHKLRALGFDGAIIFLTASADFAVDSYDVAAAGYLLKPHSFDKLCRCMDRVLQDFDTCTYQVQQRMRIVRVPYTEITFIESSNSKCILHRSDGSCYIVYKKLGKIEAELSDSRFLRCHQSYLVNMDFIAQADRQFHLTTGESVLIRQRDLKSIRQAYLDYVQPQANSKPIP</sequence>
<name>A0A8J6JCD6_9FIRM</name>
<protein>
    <recommendedName>
        <fullName evidence="1">Stage 0 sporulation protein A homolog</fullName>
    </recommendedName>
</protein>
<dbReference type="PROSITE" id="PS50110">
    <property type="entry name" value="RESPONSE_REGULATORY"/>
    <property type="match status" value="1"/>
</dbReference>
<dbReference type="PROSITE" id="PS50930">
    <property type="entry name" value="HTH_LYTTR"/>
    <property type="match status" value="1"/>
</dbReference>
<dbReference type="Gene3D" id="3.40.50.2300">
    <property type="match status" value="1"/>
</dbReference>
<feature type="domain" description="HTH LytTR-type" evidence="5">
    <location>
        <begin position="136"/>
        <end position="228"/>
    </location>
</feature>
<dbReference type="RefSeq" id="WP_186907115.1">
    <property type="nucleotide sequence ID" value="NZ_JACOPP010000005.1"/>
</dbReference>
<dbReference type="GO" id="GO:0003677">
    <property type="term" value="F:DNA binding"/>
    <property type="evidence" value="ECO:0007669"/>
    <property type="project" value="InterPro"/>
</dbReference>
<keyword evidence="3" id="KW-0597">Phosphoprotein</keyword>
<dbReference type="InterPro" id="IPR046947">
    <property type="entry name" value="LytR-like"/>
</dbReference>
<evidence type="ECO:0000259" key="4">
    <source>
        <dbReference type="PROSITE" id="PS50110"/>
    </source>
</evidence>
<evidence type="ECO:0000259" key="5">
    <source>
        <dbReference type="PROSITE" id="PS50930"/>
    </source>
</evidence>
<dbReference type="SMART" id="SM00850">
    <property type="entry name" value="LytTR"/>
    <property type="match status" value="1"/>
</dbReference>
<keyword evidence="7" id="KW-1185">Reference proteome</keyword>
<comment type="function">
    <text evidence="2">May play the central regulatory role in sporulation. It may be an element of the effector pathway responsible for the activation of sporulation genes in response to nutritional stress. Spo0A may act in concert with spo0H (a sigma factor) to control the expression of some genes that are critical to the sporulation process.</text>
</comment>
<evidence type="ECO:0000256" key="3">
    <source>
        <dbReference type="PROSITE-ProRule" id="PRU00169"/>
    </source>
</evidence>
<reference evidence="6" key="1">
    <citation type="submission" date="2020-08" db="EMBL/GenBank/DDBJ databases">
        <title>Genome public.</title>
        <authorList>
            <person name="Liu C."/>
            <person name="Sun Q."/>
        </authorList>
    </citation>
    <scope>NUCLEOTIDE SEQUENCE</scope>
    <source>
        <strain evidence="6">NSJ-51</strain>
    </source>
</reference>
<dbReference type="EMBL" id="JACOPP010000005">
    <property type="protein sequence ID" value="MBC5733223.1"/>
    <property type="molecule type" value="Genomic_DNA"/>
</dbReference>
<accession>A0A8J6JCD6</accession>
<dbReference type="PANTHER" id="PTHR37299:SF1">
    <property type="entry name" value="STAGE 0 SPORULATION PROTEIN A HOMOLOG"/>
    <property type="match status" value="1"/>
</dbReference>
<dbReference type="Pfam" id="PF04397">
    <property type="entry name" value="LytTR"/>
    <property type="match status" value="1"/>
</dbReference>
<dbReference type="Proteomes" id="UP000661435">
    <property type="component" value="Unassembled WGS sequence"/>
</dbReference>
<dbReference type="InterPro" id="IPR011006">
    <property type="entry name" value="CheY-like_superfamily"/>
</dbReference>
<dbReference type="AlphaFoldDB" id="A0A8J6JCD6"/>
<evidence type="ECO:0000256" key="2">
    <source>
        <dbReference type="ARBA" id="ARBA00024867"/>
    </source>
</evidence>
<feature type="modified residue" description="4-aspartylphosphate" evidence="3">
    <location>
        <position position="58"/>
    </location>
</feature>
<dbReference type="InterPro" id="IPR007492">
    <property type="entry name" value="LytTR_DNA-bd_dom"/>
</dbReference>
<dbReference type="PANTHER" id="PTHR37299">
    <property type="entry name" value="TRANSCRIPTIONAL REGULATOR-RELATED"/>
    <property type="match status" value="1"/>
</dbReference>
<dbReference type="SUPFAM" id="SSF52172">
    <property type="entry name" value="CheY-like"/>
    <property type="match status" value="1"/>
</dbReference>
<dbReference type="Gene3D" id="2.40.50.1020">
    <property type="entry name" value="LytTr DNA-binding domain"/>
    <property type="match status" value="1"/>
</dbReference>
<evidence type="ECO:0000256" key="1">
    <source>
        <dbReference type="ARBA" id="ARBA00018672"/>
    </source>
</evidence>
<dbReference type="SMART" id="SM00448">
    <property type="entry name" value="REC"/>
    <property type="match status" value="1"/>
</dbReference>
<evidence type="ECO:0000313" key="7">
    <source>
        <dbReference type="Proteomes" id="UP000661435"/>
    </source>
</evidence>
<dbReference type="InterPro" id="IPR001789">
    <property type="entry name" value="Sig_transdc_resp-reg_receiver"/>
</dbReference>
<evidence type="ECO:0000313" key="6">
    <source>
        <dbReference type="EMBL" id="MBC5733223.1"/>
    </source>
</evidence>
<dbReference type="GO" id="GO:0000156">
    <property type="term" value="F:phosphorelay response regulator activity"/>
    <property type="evidence" value="ECO:0007669"/>
    <property type="project" value="InterPro"/>
</dbReference>
<comment type="caution">
    <text evidence="6">The sequence shown here is derived from an EMBL/GenBank/DDBJ whole genome shotgun (WGS) entry which is preliminary data.</text>
</comment>